<dbReference type="Proteomes" id="UP000070035">
    <property type="component" value="Unassembled WGS sequence"/>
</dbReference>
<dbReference type="PANTHER" id="PTHR37525">
    <property type="entry name" value="UPF0175 PROTEIN SSL1255"/>
    <property type="match status" value="1"/>
</dbReference>
<proteinExistence type="inferred from homology"/>
<dbReference type="InterPro" id="IPR005368">
    <property type="entry name" value="UPF0175"/>
</dbReference>
<organism evidence="2 3">
    <name type="scientific">candidate division MSBL1 archaeon SCGC-AAA261F17</name>
    <dbReference type="NCBI Taxonomy" id="1698274"/>
    <lineage>
        <taxon>Archaea</taxon>
        <taxon>Methanobacteriati</taxon>
        <taxon>Methanobacteriota</taxon>
        <taxon>candidate division MSBL1</taxon>
    </lineage>
</organism>
<comment type="similarity">
    <text evidence="1">Belongs to the UPF0175 family.</text>
</comment>
<reference evidence="2 3" key="1">
    <citation type="journal article" date="2016" name="Sci. Rep.">
        <title>Metabolic traits of an uncultured archaeal lineage -MSBL1- from brine pools of the Red Sea.</title>
        <authorList>
            <person name="Mwirichia R."/>
            <person name="Alam I."/>
            <person name="Rashid M."/>
            <person name="Vinu M."/>
            <person name="Ba-Alawi W."/>
            <person name="Anthony Kamau A."/>
            <person name="Kamanda Ngugi D."/>
            <person name="Goker M."/>
            <person name="Klenk H.P."/>
            <person name="Bajic V."/>
            <person name="Stingl U."/>
        </authorList>
    </citation>
    <scope>NUCLEOTIDE SEQUENCE [LARGE SCALE GENOMIC DNA]</scope>
    <source>
        <strain evidence="2">SCGC-AAA261F17</strain>
    </source>
</reference>
<dbReference type="PANTHER" id="PTHR37525:SF1">
    <property type="entry name" value="UPF0175 PROTEIN SSL1255"/>
    <property type="match status" value="1"/>
</dbReference>
<dbReference type="Pfam" id="PF03683">
    <property type="entry name" value="UPF0175"/>
    <property type="match status" value="1"/>
</dbReference>
<dbReference type="EMBL" id="LHXY01000059">
    <property type="protein sequence ID" value="KXB00988.1"/>
    <property type="molecule type" value="Genomic_DNA"/>
</dbReference>
<evidence type="ECO:0000313" key="3">
    <source>
        <dbReference type="Proteomes" id="UP000070035"/>
    </source>
</evidence>
<name>A0A133V3G1_9EURY</name>
<protein>
    <recommendedName>
        <fullName evidence="4">Ribbon-helix-helix protein CopG domain-containing protein</fullName>
    </recommendedName>
</protein>
<dbReference type="InterPro" id="IPR052264">
    <property type="entry name" value="UPF0175_domain"/>
</dbReference>
<accession>A0A133V3G1</accession>
<keyword evidence="3" id="KW-1185">Reference proteome</keyword>
<dbReference type="AlphaFoldDB" id="A0A133V3G1"/>
<evidence type="ECO:0000256" key="1">
    <source>
        <dbReference type="ARBA" id="ARBA00005651"/>
    </source>
</evidence>
<gene>
    <name evidence="2" type="ORF">AKJ44_03050</name>
</gene>
<evidence type="ECO:0008006" key="4">
    <source>
        <dbReference type="Google" id="ProtNLM"/>
    </source>
</evidence>
<sequence>MGVLSSRVSDRMNKRIEEFAKSESLKKSEVLRKIMERGLRELELERAIKLYREGKVTLWKAAEIADVSLWEMMEVVRERKIPLKYTAKDAEEDLERVFG</sequence>
<comment type="caution">
    <text evidence="2">The sequence shown here is derived from an EMBL/GenBank/DDBJ whole genome shotgun (WGS) entry which is preliminary data.</text>
</comment>
<evidence type="ECO:0000313" key="2">
    <source>
        <dbReference type="EMBL" id="KXB00988.1"/>
    </source>
</evidence>